<evidence type="ECO:0000256" key="8">
    <source>
        <dbReference type="PROSITE-ProRule" id="PRU01360"/>
    </source>
</evidence>
<dbReference type="OrthoDB" id="899266at2"/>
<dbReference type="Gene3D" id="2.170.130.10">
    <property type="entry name" value="TonB-dependent receptor, plug domain"/>
    <property type="match status" value="1"/>
</dbReference>
<keyword evidence="3 8" id="KW-1134">Transmembrane beta strand</keyword>
<dbReference type="Pfam" id="PF07715">
    <property type="entry name" value="Plug"/>
    <property type="match status" value="1"/>
</dbReference>
<dbReference type="GO" id="GO:0009279">
    <property type="term" value="C:cell outer membrane"/>
    <property type="evidence" value="ECO:0007669"/>
    <property type="project" value="UniProtKB-SubCell"/>
</dbReference>
<feature type="domain" description="TonB-dependent receptor-like beta-barrel" evidence="10">
    <location>
        <begin position="519"/>
        <end position="1073"/>
    </location>
</feature>
<evidence type="ECO:0000256" key="2">
    <source>
        <dbReference type="ARBA" id="ARBA00022448"/>
    </source>
</evidence>
<evidence type="ECO:0000256" key="9">
    <source>
        <dbReference type="RuleBase" id="RU003357"/>
    </source>
</evidence>
<evidence type="ECO:0000256" key="6">
    <source>
        <dbReference type="ARBA" id="ARBA00023136"/>
    </source>
</evidence>
<dbReference type="InterPro" id="IPR037066">
    <property type="entry name" value="Plug_dom_sf"/>
</dbReference>
<protein>
    <submittedName>
        <fullName evidence="12">TonB-linked outer membrane protein, SusC/RagA family</fullName>
    </submittedName>
</protein>
<comment type="similarity">
    <text evidence="8 9">Belongs to the TonB-dependent receptor family.</text>
</comment>
<proteinExistence type="inferred from homology"/>
<evidence type="ECO:0000256" key="4">
    <source>
        <dbReference type="ARBA" id="ARBA00022692"/>
    </source>
</evidence>
<evidence type="ECO:0000256" key="3">
    <source>
        <dbReference type="ARBA" id="ARBA00022452"/>
    </source>
</evidence>
<evidence type="ECO:0000256" key="1">
    <source>
        <dbReference type="ARBA" id="ARBA00004571"/>
    </source>
</evidence>
<dbReference type="AlphaFoldDB" id="A0A1T5AGJ1"/>
<dbReference type="FunFam" id="2.170.130.10:FF:000003">
    <property type="entry name" value="SusC/RagA family TonB-linked outer membrane protein"/>
    <property type="match status" value="1"/>
</dbReference>
<evidence type="ECO:0000256" key="7">
    <source>
        <dbReference type="ARBA" id="ARBA00023237"/>
    </source>
</evidence>
<evidence type="ECO:0000313" key="13">
    <source>
        <dbReference type="Proteomes" id="UP000190541"/>
    </source>
</evidence>
<dbReference type="InterPro" id="IPR023997">
    <property type="entry name" value="TonB-dep_OMP_SusC/RagA_CS"/>
</dbReference>
<dbReference type="GO" id="GO:0044718">
    <property type="term" value="P:siderophore transmembrane transport"/>
    <property type="evidence" value="ECO:0007669"/>
    <property type="project" value="TreeGrafter"/>
</dbReference>
<dbReference type="Pfam" id="PF13715">
    <property type="entry name" value="CarbopepD_reg_2"/>
    <property type="match status" value="1"/>
</dbReference>
<evidence type="ECO:0000256" key="5">
    <source>
        <dbReference type="ARBA" id="ARBA00023077"/>
    </source>
</evidence>
<gene>
    <name evidence="12" type="ORF">SAMN05660226_00696</name>
</gene>
<feature type="domain" description="TonB-dependent receptor plug" evidence="11">
    <location>
        <begin position="227"/>
        <end position="332"/>
    </location>
</feature>
<dbReference type="STRING" id="623280.SAMN05660226_00696"/>
<dbReference type="Gene3D" id="2.40.170.20">
    <property type="entry name" value="TonB-dependent receptor, beta-barrel domain"/>
    <property type="match status" value="1"/>
</dbReference>
<dbReference type="PROSITE" id="PS52016">
    <property type="entry name" value="TONB_DEPENDENT_REC_3"/>
    <property type="match status" value="1"/>
</dbReference>
<dbReference type="NCBIfam" id="TIGR04057">
    <property type="entry name" value="SusC_RagA_signa"/>
    <property type="match status" value="1"/>
</dbReference>
<dbReference type="GO" id="GO:0015344">
    <property type="term" value="F:siderophore uptake transmembrane transporter activity"/>
    <property type="evidence" value="ECO:0007669"/>
    <property type="project" value="TreeGrafter"/>
</dbReference>
<organism evidence="12 13">
    <name type="scientific">Parapedobacter luteus</name>
    <dbReference type="NCBI Taxonomy" id="623280"/>
    <lineage>
        <taxon>Bacteria</taxon>
        <taxon>Pseudomonadati</taxon>
        <taxon>Bacteroidota</taxon>
        <taxon>Sphingobacteriia</taxon>
        <taxon>Sphingobacteriales</taxon>
        <taxon>Sphingobacteriaceae</taxon>
        <taxon>Parapedobacter</taxon>
    </lineage>
</organism>
<dbReference type="EMBL" id="FUYS01000002">
    <property type="protein sequence ID" value="SKB33753.1"/>
    <property type="molecule type" value="Genomic_DNA"/>
</dbReference>
<keyword evidence="6 8" id="KW-0472">Membrane</keyword>
<keyword evidence="2 8" id="KW-0813">Transport</keyword>
<keyword evidence="7 8" id="KW-0998">Cell outer membrane</keyword>
<dbReference type="InterPro" id="IPR012910">
    <property type="entry name" value="Plug_dom"/>
</dbReference>
<dbReference type="SUPFAM" id="SSF49464">
    <property type="entry name" value="Carboxypeptidase regulatory domain-like"/>
    <property type="match status" value="1"/>
</dbReference>
<keyword evidence="5 9" id="KW-0798">TonB box</keyword>
<keyword evidence="13" id="KW-1185">Reference proteome</keyword>
<dbReference type="PANTHER" id="PTHR30069">
    <property type="entry name" value="TONB-DEPENDENT OUTER MEMBRANE RECEPTOR"/>
    <property type="match status" value="1"/>
</dbReference>
<evidence type="ECO:0000259" key="10">
    <source>
        <dbReference type="Pfam" id="PF00593"/>
    </source>
</evidence>
<dbReference type="InterPro" id="IPR000531">
    <property type="entry name" value="Beta-barrel_TonB"/>
</dbReference>
<dbReference type="InterPro" id="IPR039426">
    <property type="entry name" value="TonB-dep_rcpt-like"/>
</dbReference>
<dbReference type="Proteomes" id="UP000190541">
    <property type="component" value="Unassembled WGS sequence"/>
</dbReference>
<dbReference type="SUPFAM" id="SSF56935">
    <property type="entry name" value="Porins"/>
    <property type="match status" value="1"/>
</dbReference>
<dbReference type="Gene3D" id="2.60.40.1120">
    <property type="entry name" value="Carboxypeptidase-like, regulatory domain"/>
    <property type="match status" value="1"/>
</dbReference>
<name>A0A1T5AGJ1_9SPHI</name>
<evidence type="ECO:0000259" key="11">
    <source>
        <dbReference type="Pfam" id="PF07715"/>
    </source>
</evidence>
<dbReference type="Pfam" id="PF00593">
    <property type="entry name" value="TonB_dep_Rec_b-barrel"/>
    <property type="match status" value="1"/>
</dbReference>
<dbReference type="InterPro" id="IPR008969">
    <property type="entry name" value="CarboxyPept-like_regulatory"/>
</dbReference>
<dbReference type="NCBIfam" id="TIGR04056">
    <property type="entry name" value="OMP_RagA_SusC"/>
    <property type="match status" value="1"/>
</dbReference>
<accession>A0A1T5AGJ1</accession>
<reference evidence="12 13" key="1">
    <citation type="submission" date="2017-02" db="EMBL/GenBank/DDBJ databases">
        <authorList>
            <person name="Peterson S.W."/>
        </authorList>
    </citation>
    <scope>NUCLEOTIDE SEQUENCE [LARGE SCALE GENOMIC DNA]</scope>
    <source>
        <strain evidence="12 13">DSM 22899</strain>
    </source>
</reference>
<evidence type="ECO:0000313" key="12">
    <source>
        <dbReference type="EMBL" id="SKB33753.1"/>
    </source>
</evidence>
<dbReference type="PANTHER" id="PTHR30069:SF28">
    <property type="entry name" value="TONB-DEPENDENT RECEPTOR YNCD-RELATED"/>
    <property type="match status" value="1"/>
</dbReference>
<dbReference type="InterPro" id="IPR023996">
    <property type="entry name" value="TonB-dep_OMP_SusC/RagA"/>
</dbReference>
<dbReference type="InterPro" id="IPR036942">
    <property type="entry name" value="Beta-barrel_TonB_sf"/>
</dbReference>
<comment type="subcellular location">
    <subcellularLocation>
        <location evidence="1 8">Cell outer membrane</location>
        <topology evidence="1 8">Multi-pass membrane protein</topology>
    </subcellularLocation>
</comment>
<keyword evidence="4 8" id="KW-0812">Transmembrane</keyword>
<sequence>MQMYKICFASTCTLNNSALFKLLVMFKITLAILLAAITQAGAAVYAQKASITAKNVPLREVFTELRKQTGYHFLYLTDDLKDAKPVSLSFYEASLEEILQHCFANQPLTYNIRRNRVLVSRKEAPPGTLHDLLMQHTVTGKVTDERGQALEGVTVVIKNTQQATTTDAEGNYRINVPAEGVTLVFSIIGFSTEERAVSAGATLNVQLRELVSDLEEVVVVGYGTQKKVNLTGSVATVSGSELAKRPVGQTTAALQGAVPGLTIVQSSGQPGRDGGIVRLRGIGTLSDSNPLVMLDGVESSLANVDPNEIESITVLKDAASASIYGSRAANGVILITTKRGSREGLTVNYNSYVGWQRPTDMPKIVNAIDHMELINEAYTNTGRSPLFTEQFIEEYKTQGASNRDRYPDTDWQDVTMTENGFMQSHYLAMSGGTDRMRILGSFGYLDQGGVVPNVGFDRYNLRLNTDVKLNEKLNASADIFLRRTDLKEPSTGTGYIFHWMRRIPANQAAILSNGLWGEGWNGDNPIAKAVDGGLRNEETLSGFVNLNLRYKPAEWLTTEVMYAPKYNEPHSRVFANTVQTYRWDLTPSFATPARNNLNQQFTREWYNNLRLTATFDKLFAEAHQVTFLAGFQQEDQRNDWLSAYREVFLFPEYQQIDAGNRENERTGGSANHWALRSFFGRLNYNYKERYLFEANARYDGSSRFASNNKYALFPSVSAGWRIGQEPFMASLMHIVTDAKIRASWGTLGNQNIGGLYPFAAFINVGGPNYAFGDQISMGAALNDMANPDIKWETTEMTNIGLDLNLWSKFNLTYDWYYRKTTGILLQLDIPNMLGLTAPYQNAGVVENKGWDLALSYRDQWGQLNYGITVNLSDVKNKVIDMRGIQRTARQVSREGYPINSFFGYIADGFFMDEADIANHPAQFGNVAPGDIKYVDVNGDGVINTLDQQVIGSPIPRYTYSANIDLGYKGFDLSLFLQGVGKVDGFMFGQGIMPFFEGGTVQEQHKDRWTPDNVNAAFPRLAFNESNNEQNSTFWLRSAAYLRLKNIQLGYTLPTALLKGKLQRLRIYANAQNLFTLTDFWQGYDPEAPGFGNDSASNGGWYPQMKVFNVGLDVRF</sequence>